<dbReference type="GO" id="GO:0003998">
    <property type="term" value="F:acylphosphatase activity"/>
    <property type="evidence" value="ECO:0007669"/>
    <property type="project" value="UniProtKB-EC"/>
</dbReference>
<name>A0A7V4LD89_9BACT</name>
<proteinExistence type="inferred from homology"/>
<keyword evidence="4 5" id="KW-0378">Hydrolase</keyword>
<evidence type="ECO:0000256" key="2">
    <source>
        <dbReference type="ARBA" id="ARBA00012150"/>
    </source>
</evidence>
<dbReference type="Pfam" id="PF00708">
    <property type="entry name" value="Acylphosphatase"/>
    <property type="match status" value="1"/>
</dbReference>
<dbReference type="Gene3D" id="3.30.70.100">
    <property type="match status" value="1"/>
</dbReference>
<sequence length="90" mass="10343">MNGLSIHITGIVQGVGFRPFVYNLAQRHHLTGWVRNLPDGRVAAVFEGNREQLKAMLAWCRQGPPYAHVDEVVEDWQPYQGEFADFTIRY</sequence>
<organism evidence="8">
    <name type="scientific">Desulfobacca acetoxidans</name>
    <dbReference type="NCBI Taxonomy" id="60893"/>
    <lineage>
        <taxon>Bacteria</taxon>
        <taxon>Pseudomonadati</taxon>
        <taxon>Thermodesulfobacteriota</taxon>
        <taxon>Desulfobaccia</taxon>
        <taxon>Desulfobaccales</taxon>
        <taxon>Desulfobaccaceae</taxon>
        <taxon>Desulfobacca</taxon>
    </lineage>
</organism>
<dbReference type="PANTHER" id="PTHR47268">
    <property type="entry name" value="ACYLPHOSPHATASE"/>
    <property type="match status" value="1"/>
</dbReference>
<dbReference type="AlphaFoldDB" id="A0A7V4LD89"/>
<evidence type="ECO:0000256" key="4">
    <source>
        <dbReference type="PROSITE-ProRule" id="PRU00520"/>
    </source>
</evidence>
<dbReference type="InterPro" id="IPR020456">
    <property type="entry name" value="Acylphosphatase"/>
</dbReference>
<evidence type="ECO:0000259" key="7">
    <source>
        <dbReference type="PROSITE" id="PS51160"/>
    </source>
</evidence>
<dbReference type="PROSITE" id="PS00150">
    <property type="entry name" value="ACYLPHOSPHATASE_1"/>
    <property type="match status" value="1"/>
</dbReference>
<evidence type="ECO:0000313" key="8">
    <source>
        <dbReference type="EMBL" id="HGS05835.1"/>
    </source>
</evidence>
<comment type="similarity">
    <text evidence="1 6">Belongs to the acylphosphatase family.</text>
</comment>
<feature type="active site" evidence="4">
    <location>
        <position position="36"/>
    </location>
</feature>
<dbReference type="EC" id="3.6.1.7" evidence="2 4"/>
<evidence type="ECO:0000256" key="5">
    <source>
        <dbReference type="RuleBase" id="RU000553"/>
    </source>
</evidence>
<feature type="domain" description="Acylphosphatase-like" evidence="7">
    <location>
        <begin position="3"/>
        <end position="90"/>
    </location>
</feature>
<dbReference type="InterPro" id="IPR036046">
    <property type="entry name" value="Acylphosphatase-like_dom_sf"/>
</dbReference>
<dbReference type="InterPro" id="IPR017968">
    <property type="entry name" value="Acylphosphatase_CS"/>
</dbReference>
<dbReference type="EMBL" id="DSXI01000533">
    <property type="protein sequence ID" value="HGS05835.1"/>
    <property type="molecule type" value="Genomic_DNA"/>
</dbReference>
<dbReference type="PANTHER" id="PTHR47268:SF4">
    <property type="entry name" value="ACYLPHOSPHATASE"/>
    <property type="match status" value="1"/>
</dbReference>
<evidence type="ECO:0000256" key="6">
    <source>
        <dbReference type="RuleBase" id="RU004168"/>
    </source>
</evidence>
<feature type="active site" evidence="4">
    <location>
        <position position="18"/>
    </location>
</feature>
<comment type="caution">
    <text evidence="8">The sequence shown here is derived from an EMBL/GenBank/DDBJ whole genome shotgun (WGS) entry which is preliminary data.</text>
</comment>
<reference evidence="8" key="1">
    <citation type="journal article" date="2020" name="mSystems">
        <title>Genome- and Community-Level Interaction Insights into Carbon Utilization and Element Cycling Functions of Hydrothermarchaeota in Hydrothermal Sediment.</title>
        <authorList>
            <person name="Zhou Z."/>
            <person name="Liu Y."/>
            <person name="Xu W."/>
            <person name="Pan J."/>
            <person name="Luo Z.H."/>
            <person name="Li M."/>
        </authorList>
    </citation>
    <scope>NUCLEOTIDE SEQUENCE [LARGE SCALE GENOMIC DNA]</scope>
    <source>
        <strain evidence="8">SpSt-548</strain>
    </source>
</reference>
<comment type="catalytic activity">
    <reaction evidence="3 4 5">
        <text>an acyl phosphate + H2O = a carboxylate + phosphate + H(+)</text>
        <dbReference type="Rhea" id="RHEA:14965"/>
        <dbReference type="ChEBI" id="CHEBI:15377"/>
        <dbReference type="ChEBI" id="CHEBI:15378"/>
        <dbReference type="ChEBI" id="CHEBI:29067"/>
        <dbReference type="ChEBI" id="CHEBI:43474"/>
        <dbReference type="ChEBI" id="CHEBI:59918"/>
        <dbReference type="EC" id="3.6.1.7"/>
    </reaction>
</comment>
<accession>A0A7V4LD89</accession>
<evidence type="ECO:0000256" key="3">
    <source>
        <dbReference type="ARBA" id="ARBA00047645"/>
    </source>
</evidence>
<dbReference type="PROSITE" id="PS00151">
    <property type="entry name" value="ACYLPHOSPHATASE_2"/>
    <property type="match status" value="1"/>
</dbReference>
<protein>
    <recommendedName>
        <fullName evidence="2 4">Acylphosphatase</fullName>
        <ecNumber evidence="2 4">3.6.1.7</ecNumber>
    </recommendedName>
</protein>
<dbReference type="PROSITE" id="PS51160">
    <property type="entry name" value="ACYLPHOSPHATASE_3"/>
    <property type="match status" value="1"/>
</dbReference>
<evidence type="ECO:0000256" key="1">
    <source>
        <dbReference type="ARBA" id="ARBA00005614"/>
    </source>
</evidence>
<dbReference type="SUPFAM" id="SSF54975">
    <property type="entry name" value="Acylphosphatase/BLUF domain-like"/>
    <property type="match status" value="1"/>
</dbReference>
<gene>
    <name evidence="8" type="ORF">ENT08_08930</name>
</gene>
<dbReference type="InterPro" id="IPR001792">
    <property type="entry name" value="Acylphosphatase-like_dom"/>
</dbReference>